<feature type="compositionally biased region" description="Basic and acidic residues" evidence="1">
    <location>
        <begin position="76"/>
        <end position="86"/>
    </location>
</feature>
<dbReference type="PATRIC" id="fig|1227456.3.peg.3170"/>
<feature type="transmembrane region" description="Helical" evidence="2">
    <location>
        <begin position="49"/>
        <end position="66"/>
    </location>
</feature>
<feature type="transmembrane region" description="Helical" evidence="2">
    <location>
        <begin position="26"/>
        <end position="43"/>
    </location>
</feature>
<keyword evidence="2" id="KW-1133">Transmembrane helix</keyword>
<accession>M0MYS2</accession>
<feature type="compositionally biased region" description="Acidic residues" evidence="1">
    <location>
        <begin position="115"/>
        <end position="137"/>
    </location>
</feature>
<dbReference type="OrthoDB" id="214923at2157"/>
<dbReference type="EMBL" id="AOME01000075">
    <property type="protein sequence ID" value="EMA49994.1"/>
    <property type="molecule type" value="Genomic_DNA"/>
</dbReference>
<dbReference type="STRING" id="1227456.C450_15630"/>
<proteinExistence type="predicted"/>
<feature type="region of interest" description="Disordered" evidence="1">
    <location>
        <begin position="76"/>
        <end position="137"/>
    </location>
</feature>
<sequence length="137" mass="14685">MSAPAASTGRLRRGWNYYRRYTKHRTGIHAAATAALTVFGLLAYFERGFVFVAIAAYLLPPIYLFLTGDDLAGDERTEARADRDTRNSAVEDADADADGTDGDADTDSDGRDTDTDSDGTDADTDTDGIDTDSDSDG</sequence>
<keyword evidence="2" id="KW-0472">Membrane</keyword>
<protein>
    <submittedName>
        <fullName evidence="3">Uncharacterized protein</fullName>
    </submittedName>
</protein>
<reference evidence="3 4" key="1">
    <citation type="journal article" date="2014" name="PLoS Genet.">
        <title>Phylogenetically driven sequencing of extremely halophilic archaea reveals strategies for static and dynamic osmo-response.</title>
        <authorList>
            <person name="Becker E.A."/>
            <person name="Seitzer P.M."/>
            <person name="Tritt A."/>
            <person name="Larsen D."/>
            <person name="Krusor M."/>
            <person name="Yao A.I."/>
            <person name="Wu D."/>
            <person name="Madern D."/>
            <person name="Eisen J.A."/>
            <person name="Darling A.E."/>
            <person name="Facciotti M.T."/>
        </authorList>
    </citation>
    <scope>NUCLEOTIDE SEQUENCE [LARGE SCALE GENOMIC DNA]</scope>
    <source>
        <strain evidence="3 4">DSM 8989</strain>
    </source>
</reference>
<dbReference type="AlphaFoldDB" id="M0MYS2"/>
<keyword evidence="4" id="KW-1185">Reference proteome</keyword>
<keyword evidence="2" id="KW-0812">Transmembrane</keyword>
<gene>
    <name evidence="3" type="ORF">C450_15630</name>
</gene>
<dbReference type="Proteomes" id="UP000011625">
    <property type="component" value="Unassembled WGS sequence"/>
</dbReference>
<evidence type="ECO:0000313" key="3">
    <source>
        <dbReference type="EMBL" id="EMA49994.1"/>
    </source>
</evidence>
<organism evidence="3 4">
    <name type="scientific">Halococcus salifodinae DSM 8989</name>
    <dbReference type="NCBI Taxonomy" id="1227456"/>
    <lineage>
        <taxon>Archaea</taxon>
        <taxon>Methanobacteriati</taxon>
        <taxon>Methanobacteriota</taxon>
        <taxon>Stenosarchaea group</taxon>
        <taxon>Halobacteria</taxon>
        <taxon>Halobacteriales</taxon>
        <taxon>Halococcaceae</taxon>
        <taxon>Halococcus</taxon>
    </lineage>
</organism>
<feature type="compositionally biased region" description="Acidic residues" evidence="1">
    <location>
        <begin position="91"/>
        <end position="107"/>
    </location>
</feature>
<evidence type="ECO:0000256" key="1">
    <source>
        <dbReference type="SAM" id="MobiDB-lite"/>
    </source>
</evidence>
<comment type="caution">
    <text evidence="3">The sequence shown here is derived from an EMBL/GenBank/DDBJ whole genome shotgun (WGS) entry which is preliminary data.</text>
</comment>
<evidence type="ECO:0000256" key="2">
    <source>
        <dbReference type="SAM" id="Phobius"/>
    </source>
</evidence>
<name>M0MYS2_9EURY</name>
<dbReference type="RefSeq" id="WP_005044895.1">
    <property type="nucleotide sequence ID" value="NZ_AOME01000075.1"/>
</dbReference>
<evidence type="ECO:0000313" key="4">
    <source>
        <dbReference type="Proteomes" id="UP000011625"/>
    </source>
</evidence>